<dbReference type="Pfam" id="PF03050">
    <property type="entry name" value="DDE_Tnp_IS66"/>
    <property type="match status" value="1"/>
</dbReference>
<evidence type="ECO:0000259" key="4">
    <source>
        <dbReference type="Pfam" id="PF13007"/>
    </source>
</evidence>
<dbReference type="AlphaFoldDB" id="A0A7W7AN69"/>
<feature type="domain" description="Transposase IS66 central" evidence="2">
    <location>
        <begin position="161"/>
        <end position="445"/>
    </location>
</feature>
<dbReference type="InterPro" id="IPR024474">
    <property type="entry name" value="Znf_dom_IS66"/>
</dbReference>
<feature type="domain" description="Transposase IS66 zinc-finger binding" evidence="3">
    <location>
        <begin position="102"/>
        <end position="146"/>
    </location>
</feature>
<feature type="domain" description="Transposase TnpC homeodomain" evidence="4">
    <location>
        <begin position="28"/>
        <end position="97"/>
    </location>
</feature>
<comment type="caution">
    <text evidence="6">The sequence shown here is derived from an EMBL/GenBank/DDBJ whole genome shotgun (WGS) entry which is preliminary data.</text>
</comment>
<evidence type="ECO:0000256" key="1">
    <source>
        <dbReference type="SAM" id="Coils"/>
    </source>
</evidence>
<evidence type="ECO:0000259" key="3">
    <source>
        <dbReference type="Pfam" id="PF13005"/>
    </source>
</evidence>
<dbReference type="Pfam" id="PF13817">
    <property type="entry name" value="DDE_Tnp_IS66_C"/>
    <property type="match status" value="1"/>
</dbReference>
<dbReference type="NCBIfam" id="NF033517">
    <property type="entry name" value="transpos_IS66"/>
    <property type="match status" value="1"/>
</dbReference>
<dbReference type="InterPro" id="IPR004291">
    <property type="entry name" value="Transposase_IS66_central"/>
</dbReference>
<dbReference type="Pfam" id="PF13007">
    <property type="entry name" value="LZ_Tnp_IS66"/>
    <property type="match status" value="1"/>
</dbReference>
<dbReference type="InterPro" id="IPR039552">
    <property type="entry name" value="IS66_C"/>
</dbReference>
<name>A0A7W7AN69_9SPHN</name>
<proteinExistence type="predicted"/>
<accession>A0A7W7AN69</accession>
<organism evidence="6 7">
    <name type="scientific">Sphingomonas abaci</name>
    <dbReference type="NCBI Taxonomy" id="237611"/>
    <lineage>
        <taxon>Bacteria</taxon>
        <taxon>Pseudomonadati</taxon>
        <taxon>Pseudomonadota</taxon>
        <taxon>Alphaproteobacteria</taxon>
        <taxon>Sphingomonadales</taxon>
        <taxon>Sphingomonadaceae</taxon>
        <taxon>Sphingomonas</taxon>
    </lineage>
</organism>
<protein>
    <submittedName>
        <fullName evidence="6">Transposase</fullName>
    </submittedName>
</protein>
<evidence type="ECO:0000313" key="6">
    <source>
        <dbReference type="EMBL" id="MBB4620110.1"/>
    </source>
</evidence>
<evidence type="ECO:0000259" key="2">
    <source>
        <dbReference type="Pfam" id="PF03050"/>
    </source>
</evidence>
<evidence type="ECO:0000313" key="7">
    <source>
        <dbReference type="Proteomes" id="UP000574769"/>
    </source>
</evidence>
<dbReference type="Pfam" id="PF13005">
    <property type="entry name" value="zf-IS66"/>
    <property type="match status" value="1"/>
</dbReference>
<dbReference type="InterPro" id="IPR024463">
    <property type="entry name" value="Transposase_TnpC_homeodom"/>
</dbReference>
<dbReference type="Proteomes" id="UP000574769">
    <property type="component" value="Unassembled WGS sequence"/>
</dbReference>
<sequence>MSPDAASLPDDIALLKAMLIAAGAELEQLRMQVARLRRMAFGRSSEKLTHQADQLELGLEEREAEAATAAMPVVTRTRETARPYRQPLPDHLPRTEVVHEAPCVCPDCGGAMRRMGEDVTEQLDYVPASFRVVRHVRPRLSCRSCERIVQAPLPSMPIERGRPGAGLLAHVLVSKYADHLPLYRQSGIYARQGVDLARSTLADWVGRSAALLDPLVDALERHVMGGATLHADDTPVPVLAPGAGRTRTGRLWTYVRDERGAGGEAPPAVLFHYAPDRKGERPAGHLARFRGDLHADGYAGFDRLYGDRIREVACWAHVRRKFFDVHAATGSATAREALDHIAGLYAVERDVRGRLPDERRHARQARAGPLLDAFRQWLDATGPKLSRRSDLAVAIRYALARWQALTRYADDGRLEIDNNAAERSLRGIAVGRKNWLFAGSDQGGHRAASIYSLVETARLNGVDPEAWLADTIRRIADHPARRVAELLPWNYRPV</sequence>
<dbReference type="InterPro" id="IPR052344">
    <property type="entry name" value="Transposase-related"/>
</dbReference>
<dbReference type="PANTHER" id="PTHR33678:SF1">
    <property type="entry name" value="BLL1576 PROTEIN"/>
    <property type="match status" value="1"/>
</dbReference>
<reference evidence="6 7" key="1">
    <citation type="submission" date="2020-08" db="EMBL/GenBank/DDBJ databases">
        <title>Genomic Encyclopedia of Type Strains, Phase IV (KMG-IV): sequencing the most valuable type-strain genomes for metagenomic binning, comparative biology and taxonomic classification.</title>
        <authorList>
            <person name="Goeker M."/>
        </authorList>
    </citation>
    <scope>NUCLEOTIDE SEQUENCE [LARGE SCALE GENOMIC DNA]</scope>
    <source>
        <strain evidence="6 7">DSM 15867</strain>
    </source>
</reference>
<dbReference type="PANTHER" id="PTHR33678">
    <property type="entry name" value="BLL1576 PROTEIN"/>
    <property type="match status" value="1"/>
</dbReference>
<feature type="coiled-coil region" evidence="1">
    <location>
        <begin position="19"/>
        <end position="65"/>
    </location>
</feature>
<evidence type="ECO:0000259" key="5">
    <source>
        <dbReference type="Pfam" id="PF13817"/>
    </source>
</evidence>
<dbReference type="EMBL" id="JACHNY010000034">
    <property type="protein sequence ID" value="MBB4620110.1"/>
    <property type="molecule type" value="Genomic_DNA"/>
</dbReference>
<gene>
    <name evidence="6" type="ORF">GGQ96_004282</name>
</gene>
<keyword evidence="1" id="KW-0175">Coiled coil</keyword>
<feature type="domain" description="Transposase IS66 C-terminal" evidence="5">
    <location>
        <begin position="452"/>
        <end position="489"/>
    </location>
</feature>
<keyword evidence="7" id="KW-1185">Reference proteome</keyword>